<organism evidence="1 2">
    <name type="scientific">Adhaeribacter rhizoryzae</name>
    <dbReference type="NCBI Taxonomy" id="2607907"/>
    <lineage>
        <taxon>Bacteria</taxon>
        <taxon>Pseudomonadati</taxon>
        <taxon>Bacteroidota</taxon>
        <taxon>Cytophagia</taxon>
        <taxon>Cytophagales</taxon>
        <taxon>Hymenobacteraceae</taxon>
        <taxon>Adhaeribacter</taxon>
    </lineage>
</organism>
<reference evidence="1 2" key="1">
    <citation type="submission" date="2019-09" db="EMBL/GenBank/DDBJ databases">
        <title>Genome sequence and assembly of Adhaeribacter sp.</title>
        <authorList>
            <person name="Chhetri G."/>
        </authorList>
    </citation>
    <scope>NUCLEOTIDE SEQUENCE [LARGE SCALE GENOMIC DNA]</scope>
    <source>
        <strain evidence="1 2">DK36</strain>
    </source>
</reference>
<evidence type="ECO:0000313" key="1">
    <source>
        <dbReference type="EMBL" id="KAA5541647.1"/>
    </source>
</evidence>
<accession>A0A5M6D2A7</accession>
<dbReference type="AlphaFoldDB" id="A0A5M6D2A7"/>
<name>A0A5M6D2A7_9BACT</name>
<dbReference type="SUPFAM" id="SSF69047">
    <property type="entry name" value="Hypothetical protein YjbJ"/>
    <property type="match status" value="1"/>
</dbReference>
<sequence>MFEGQELRTHGNWNELKTKARQQYSHLTNDDLEYSSGRQEEWFNRLSTKLGRSVDDVKDWFRHL</sequence>
<gene>
    <name evidence="1" type="ORF">F0145_20550</name>
</gene>
<dbReference type="InterPro" id="IPR036629">
    <property type="entry name" value="YjbJ_sf"/>
</dbReference>
<dbReference type="Gene3D" id="1.10.1470.10">
    <property type="entry name" value="YjbJ"/>
    <property type="match status" value="1"/>
</dbReference>
<comment type="caution">
    <text evidence="1">The sequence shown here is derived from an EMBL/GenBank/DDBJ whole genome shotgun (WGS) entry which is preliminary data.</text>
</comment>
<keyword evidence="2" id="KW-1185">Reference proteome</keyword>
<dbReference type="EMBL" id="VWSF01000021">
    <property type="protein sequence ID" value="KAA5541647.1"/>
    <property type="molecule type" value="Genomic_DNA"/>
</dbReference>
<evidence type="ECO:0000313" key="2">
    <source>
        <dbReference type="Proteomes" id="UP000323426"/>
    </source>
</evidence>
<proteinExistence type="predicted"/>
<protein>
    <submittedName>
        <fullName evidence="1">CsbD family protein</fullName>
    </submittedName>
</protein>
<dbReference type="Proteomes" id="UP000323426">
    <property type="component" value="Unassembled WGS sequence"/>
</dbReference>